<keyword evidence="1" id="KW-1133">Transmembrane helix</keyword>
<reference evidence="2" key="1">
    <citation type="journal article" date="2013" name="Environ. Microbiol.">
        <title>Microbiota from the distal guts of lean and obese adolescents exhibit partial functional redundancy besides clear differences in community structure.</title>
        <authorList>
            <person name="Ferrer M."/>
            <person name="Ruiz A."/>
            <person name="Lanza F."/>
            <person name="Haange S.B."/>
            <person name="Oberbach A."/>
            <person name="Till H."/>
            <person name="Bargiela R."/>
            <person name="Campoy C."/>
            <person name="Segura M.T."/>
            <person name="Richter M."/>
            <person name="von Bergen M."/>
            <person name="Seifert J."/>
            <person name="Suarez A."/>
        </authorList>
    </citation>
    <scope>NUCLEOTIDE SEQUENCE</scope>
</reference>
<organism evidence="2">
    <name type="scientific">human gut metagenome</name>
    <dbReference type="NCBI Taxonomy" id="408170"/>
    <lineage>
        <taxon>unclassified sequences</taxon>
        <taxon>metagenomes</taxon>
        <taxon>organismal metagenomes</taxon>
    </lineage>
</organism>
<keyword evidence="1" id="KW-0472">Membrane</keyword>
<accession>K1TVJ9</accession>
<feature type="transmembrane region" description="Helical" evidence="1">
    <location>
        <begin position="6"/>
        <end position="22"/>
    </location>
</feature>
<dbReference type="EMBL" id="AJWZ01005177">
    <property type="protein sequence ID" value="EKC63301.1"/>
    <property type="molecule type" value="Genomic_DNA"/>
</dbReference>
<feature type="non-terminal residue" evidence="2">
    <location>
        <position position="61"/>
    </location>
</feature>
<gene>
    <name evidence="2" type="ORF">OBE_07538</name>
</gene>
<proteinExistence type="predicted"/>
<evidence type="ECO:0000313" key="2">
    <source>
        <dbReference type="EMBL" id="EKC63301.1"/>
    </source>
</evidence>
<keyword evidence="1" id="KW-0812">Transmembrane</keyword>
<comment type="caution">
    <text evidence="2">The sequence shown here is derived from an EMBL/GenBank/DDBJ whole genome shotgun (WGS) entry which is preliminary data.</text>
</comment>
<sequence>MDKNTLVGFALIGAVVIGFSIYNRPSQEEMARAKHYQDSIQAIAQKEAERLAQAATAQSQN</sequence>
<evidence type="ECO:0000256" key="1">
    <source>
        <dbReference type="SAM" id="Phobius"/>
    </source>
</evidence>
<dbReference type="AlphaFoldDB" id="K1TVJ9"/>
<name>K1TVJ9_9ZZZZ</name>
<protein>
    <submittedName>
        <fullName evidence="2">Inner membrane protein</fullName>
    </submittedName>
</protein>